<dbReference type="InterPro" id="IPR016130">
    <property type="entry name" value="Tyr_Pase_AS"/>
</dbReference>
<dbReference type="InterPro" id="IPR026893">
    <property type="entry name" value="Tyr/Ser_Pase_IphP-type"/>
</dbReference>
<evidence type="ECO:0000313" key="1">
    <source>
        <dbReference type="EMBL" id="SCE86814.1"/>
    </source>
</evidence>
<name>A0A1C4VS05_9ACTN</name>
<dbReference type="Pfam" id="PF13350">
    <property type="entry name" value="Y_phosphatase3"/>
    <property type="match status" value="1"/>
</dbReference>
<sequence length="216" mass="22999">MPRLRWPDLRNARDLGGLPTVDGGRIRERALIRTDNHGRLVPAGIDAIRSYGVTRVIDLRWGWEAAKYPSPLAGDERYRLIPACFDPTGDEEIPPDSYRLMADTSRGRLAAALTAVAEAPPGGVVLHCHAGRDRTGLVAALALHVAGVAVESIAADYALTENSPPEMMVNTFAHLQARYGGVDEYLVGCGLAPGQLAGIRARLTEAAGGSPSALSR</sequence>
<dbReference type="RefSeq" id="WP_091604099.1">
    <property type="nucleotide sequence ID" value="NZ_FMCX01000001.1"/>
</dbReference>
<dbReference type="STRING" id="262898.GA0070564_1011414"/>
<gene>
    <name evidence="1" type="ORF">GA0070564_1011414</name>
</gene>
<evidence type="ECO:0000313" key="2">
    <source>
        <dbReference type="Proteomes" id="UP000199504"/>
    </source>
</evidence>
<dbReference type="PROSITE" id="PS00383">
    <property type="entry name" value="TYR_PHOSPHATASE_1"/>
    <property type="match status" value="1"/>
</dbReference>
<accession>A0A1C4VS05</accession>
<protein>
    <submittedName>
        <fullName evidence="1">Protein tyrosine/serine phosphatase</fullName>
    </submittedName>
</protein>
<reference evidence="2" key="1">
    <citation type="submission" date="2016-06" db="EMBL/GenBank/DDBJ databases">
        <authorList>
            <person name="Varghese N."/>
            <person name="Submissions Spin"/>
        </authorList>
    </citation>
    <scope>NUCLEOTIDE SEQUENCE [LARGE SCALE GENOMIC DNA]</scope>
    <source>
        <strain evidence="2">DSM 44830</strain>
    </source>
</reference>
<dbReference type="OrthoDB" id="1188001at2"/>
<dbReference type="AlphaFoldDB" id="A0A1C4VS05"/>
<dbReference type="EMBL" id="FMCX01000001">
    <property type="protein sequence ID" value="SCE86814.1"/>
    <property type="molecule type" value="Genomic_DNA"/>
</dbReference>
<dbReference type="InterPro" id="IPR029021">
    <property type="entry name" value="Prot-tyrosine_phosphatase-like"/>
</dbReference>
<proteinExistence type="predicted"/>
<dbReference type="Proteomes" id="UP000199504">
    <property type="component" value="Unassembled WGS sequence"/>
</dbReference>
<organism evidence="1 2">
    <name type="scientific">Micromonospora mirobrigensis</name>
    <dbReference type="NCBI Taxonomy" id="262898"/>
    <lineage>
        <taxon>Bacteria</taxon>
        <taxon>Bacillati</taxon>
        <taxon>Actinomycetota</taxon>
        <taxon>Actinomycetes</taxon>
        <taxon>Micromonosporales</taxon>
        <taxon>Micromonosporaceae</taxon>
        <taxon>Micromonospora</taxon>
    </lineage>
</organism>
<keyword evidence="2" id="KW-1185">Reference proteome</keyword>
<dbReference type="GO" id="GO:0004721">
    <property type="term" value="F:phosphoprotein phosphatase activity"/>
    <property type="evidence" value="ECO:0007669"/>
    <property type="project" value="InterPro"/>
</dbReference>
<dbReference type="Gene3D" id="3.90.190.10">
    <property type="entry name" value="Protein tyrosine phosphatase superfamily"/>
    <property type="match status" value="2"/>
</dbReference>
<dbReference type="SUPFAM" id="SSF52799">
    <property type="entry name" value="(Phosphotyrosine protein) phosphatases II"/>
    <property type="match status" value="1"/>
</dbReference>